<gene>
    <name evidence="2" type="ORF">SAMN04488096_105162</name>
</gene>
<keyword evidence="3" id="KW-1185">Reference proteome</keyword>
<dbReference type="AlphaFoldDB" id="A0A1M6EMU8"/>
<dbReference type="STRING" id="579105.SAMN04488096_105162"/>
<evidence type="ECO:0000256" key="1">
    <source>
        <dbReference type="SAM" id="SignalP"/>
    </source>
</evidence>
<keyword evidence="1" id="KW-0732">Signal</keyword>
<protein>
    <recommendedName>
        <fullName evidence="4">6-bladed beta-propeller protein</fullName>
    </recommendedName>
</protein>
<evidence type="ECO:0000313" key="3">
    <source>
        <dbReference type="Proteomes" id="UP000184225"/>
    </source>
</evidence>
<reference evidence="2 3" key="1">
    <citation type="submission" date="2016-11" db="EMBL/GenBank/DDBJ databases">
        <authorList>
            <person name="Jaros S."/>
            <person name="Januszkiewicz K."/>
            <person name="Wedrychowicz H."/>
        </authorList>
    </citation>
    <scope>NUCLEOTIDE SEQUENCE [LARGE SCALE GENOMIC DNA]</scope>
    <source>
        <strain evidence="2 3">DSM 21425</strain>
    </source>
</reference>
<accession>A0A1M6EMU8</accession>
<dbReference type="OrthoDB" id="912496at2"/>
<dbReference type="Proteomes" id="UP000184225">
    <property type="component" value="Unassembled WGS sequence"/>
</dbReference>
<evidence type="ECO:0008006" key="4">
    <source>
        <dbReference type="Google" id="ProtNLM"/>
    </source>
</evidence>
<organism evidence="2 3">
    <name type="scientific">Mesonia phycicola</name>
    <dbReference type="NCBI Taxonomy" id="579105"/>
    <lineage>
        <taxon>Bacteria</taxon>
        <taxon>Pseudomonadati</taxon>
        <taxon>Bacteroidota</taxon>
        <taxon>Flavobacteriia</taxon>
        <taxon>Flavobacteriales</taxon>
        <taxon>Flavobacteriaceae</taxon>
        <taxon>Mesonia</taxon>
    </lineage>
</organism>
<name>A0A1M6EMU8_9FLAO</name>
<sequence>MRIILAFIASLIFQISFAQEEVYKESTTHKIDEIISVVDEETGQTVLLNFHSNGIQANLFNSEFKKLKSIEVRSLPYKYSALIGFQLQEEKLLVLMTNDNRRNYAFATFDFNHGILSTKELDFKLKREHYLATLSRNNKIYMVSAAKKGSQMNIYEFNANQAEPFKNEIKFPEDTFIDRFDRSVDFYDVLRGSENNTIDQVISEPVVINKEIPSSIEETQVPFKLYPHQDGFKLSIDAGIDYTTIVDVSIKQMSAKAQKFDYEMPEEKFGTRMKTNSFIYENKLFQFSLDTEKAKLKLIDLDSGKLYKELVFDREDELKIANTPIVQLGGNGFKQYRELETANQFFRKTLNDAELGIGVIERDGLYEITFGNFKAIESNYFYMYNGNSLLGAAIAGGLSALANQFLNYRVTKSVQFTGLFTKEMTHAEGEVKANIFDEIFDFSEEFRIDEETFFQIKDHYYYTYFDKKQGFYSVYKFPLN</sequence>
<proteinExistence type="predicted"/>
<feature type="chain" id="PRO_5012206576" description="6-bladed beta-propeller protein" evidence="1">
    <location>
        <begin position="19"/>
        <end position="480"/>
    </location>
</feature>
<feature type="signal peptide" evidence="1">
    <location>
        <begin position="1"/>
        <end position="18"/>
    </location>
</feature>
<dbReference type="EMBL" id="FQYY01000005">
    <property type="protein sequence ID" value="SHI86699.1"/>
    <property type="molecule type" value="Genomic_DNA"/>
</dbReference>
<evidence type="ECO:0000313" key="2">
    <source>
        <dbReference type="EMBL" id="SHI86699.1"/>
    </source>
</evidence>
<dbReference type="RefSeq" id="WP_073150490.1">
    <property type="nucleotide sequence ID" value="NZ_FQYY01000005.1"/>
</dbReference>